<name>A0ABQ7QKL1_PLUXY</name>
<proteinExistence type="predicted"/>
<reference evidence="1 2" key="1">
    <citation type="submission" date="2021-06" db="EMBL/GenBank/DDBJ databases">
        <title>A haploid diamondback moth (Plutella xylostella L.) genome assembly resolves 31 chromosomes and identifies a diamide resistance mutation.</title>
        <authorList>
            <person name="Ward C.M."/>
            <person name="Perry K.D."/>
            <person name="Baker G."/>
            <person name="Powis K."/>
            <person name="Heckel D.G."/>
            <person name="Baxter S.W."/>
        </authorList>
    </citation>
    <scope>NUCLEOTIDE SEQUENCE [LARGE SCALE GENOMIC DNA]</scope>
    <source>
        <strain evidence="1 2">LV</strain>
        <tissue evidence="1">Single pupa</tissue>
    </source>
</reference>
<keyword evidence="2" id="KW-1185">Reference proteome</keyword>
<organism evidence="1 2">
    <name type="scientific">Plutella xylostella</name>
    <name type="common">Diamondback moth</name>
    <name type="synonym">Plutella maculipennis</name>
    <dbReference type="NCBI Taxonomy" id="51655"/>
    <lineage>
        <taxon>Eukaryota</taxon>
        <taxon>Metazoa</taxon>
        <taxon>Ecdysozoa</taxon>
        <taxon>Arthropoda</taxon>
        <taxon>Hexapoda</taxon>
        <taxon>Insecta</taxon>
        <taxon>Pterygota</taxon>
        <taxon>Neoptera</taxon>
        <taxon>Endopterygota</taxon>
        <taxon>Lepidoptera</taxon>
        <taxon>Glossata</taxon>
        <taxon>Ditrysia</taxon>
        <taxon>Yponomeutoidea</taxon>
        <taxon>Plutellidae</taxon>
        <taxon>Plutella</taxon>
    </lineage>
</organism>
<dbReference type="EMBL" id="JAHIBW010000013">
    <property type="protein sequence ID" value="KAG7305325.1"/>
    <property type="molecule type" value="Genomic_DNA"/>
</dbReference>
<protein>
    <submittedName>
        <fullName evidence="1">Uncharacterized protein</fullName>
    </submittedName>
</protein>
<accession>A0ABQ7QKL1</accession>
<comment type="caution">
    <text evidence="1">The sequence shown here is derived from an EMBL/GenBank/DDBJ whole genome shotgun (WGS) entry which is preliminary data.</text>
</comment>
<evidence type="ECO:0000313" key="1">
    <source>
        <dbReference type="EMBL" id="KAG7305325.1"/>
    </source>
</evidence>
<evidence type="ECO:0000313" key="2">
    <source>
        <dbReference type="Proteomes" id="UP000823941"/>
    </source>
</evidence>
<gene>
    <name evidence="1" type="ORF">JYU34_009387</name>
</gene>
<sequence length="185" mass="19820">MLTLVFPSFQLQTKTTITQLTHNPFPPGRQRLSSLSEDSNSSPLLALARFGLAPPPPPGSGRAPAHLALYVMAASGQLLHLLLHPKPSRSVPKEKVCDETAIELEVEGVAQWGLQRPPAPGELLAPLPASSPLLAPPCQVLTHTHTHTHTHSELLAPLPASSPLLAPPCQVLTHIHTHTHTHTHT</sequence>
<dbReference type="Proteomes" id="UP000823941">
    <property type="component" value="Chromosome 13"/>
</dbReference>